<dbReference type="GO" id="GO:0000150">
    <property type="term" value="F:DNA strand exchange activity"/>
    <property type="evidence" value="ECO:0007669"/>
    <property type="project" value="InterPro"/>
</dbReference>
<dbReference type="GO" id="GO:0003677">
    <property type="term" value="F:DNA binding"/>
    <property type="evidence" value="ECO:0007669"/>
    <property type="project" value="InterPro"/>
</dbReference>
<dbReference type="AlphaFoldDB" id="A0A2G1MBJ1"/>
<dbReference type="PANTHER" id="PTHR30461:SF23">
    <property type="entry name" value="DNA RECOMBINASE-RELATED"/>
    <property type="match status" value="1"/>
</dbReference>
<dbReference type="InterPro" id="IPR038109">
    <property type="entry name" value="DNA_bind_recomb_sf"/>
</dbReference>
<dbReference type="SUPFAM" id="SSF53041">
    <property type="entry name" value="Resolvase-like"/>
    <property type="match status" value="1"/>
</dbReference>
<dbReference type="InterPro" id="IPR006119">
    <property type="entry name" value="Resolv_N"/>
</dbReference>
<evidence type="ECO:0000259" key="1">
    <source>
        <dbReference type="PROSITE" id="PS51736"/>
    </source>
</evidence>
<organism evidence="3 4">
    <name type="scientific">Limimaricola cinnabarinus</name>
    <dbReference type="NCBI Taxonomy" id="1125964"/>
    <lineage>
        <taxon>Bacteria</taxon>
        <taxon>Pseudomonadati</taxon>
        <taxon>Pseudomonadota</taxon>
        <taxon>Alphaproteobacteria</taxon>
        <taxon>Rhodobacterales</taxon>
        <taxon>Paracoccaceae</taxon>
        <taxon>Limimaricola</taxon>
    </lineage>
</organism>
<dbReference type="Pfam" id="PF00239">
    <property type="entry name" value="Resolvase"/>
    <property type="match status" value="1"/>
</dbReference>
<sequence length="564" mass="62719">MSKSPTSPLRVALYVRYSSDMQNPMSIDDQFRVVERHARQQGWVIVDRFADSAVSGTVSRARPEFQRLSEGLATGGFDIVLAESLDRISRDAEHIAGFYKSARFHGVEIHTAGRGKVDAMTLGLSSMFAAIFLEELATKTRRGLEGRVEKGLSAGGRVYGYRPGTDTRGAPVKGKRKIDDIEAAVVRGIFRDYSAGLSPIAIANRLNDEGIPSPSADTNRRSSGRWKQNTINGNRVRGTGILNNELYIGRLVWNRLTYVKNPQTERRVPQLNPESEWRTSEVPELRIIDQDLWDAVKARQAAQKKRSSKINATDRNKLSAGQVLRRRKYLLSGLLHCGLCGGKMTVAGSSKYRTYYCASAKEMGPSVCEGFRGLRESVALPLVLSGLHTELMKPAAYDRFRERFRERLVDSQDAAVDRLQVHDARQGELETSKRNLLRANEIGQDPALLVERLNSVDRELKEMQGKRADLVVPDVELPKNLPELYRAMVADLAAALSDESVAGRAADELHELVDRVVVHWDEAARGHWLSIEGSLLEMLRKSAPSKLDAVRGDIFAEVGCGSRI</sequence>
<gene>
    <name evidence="3" type="ORF">CJ301_18220</name>
</gene>
<dbReference type="PROSITE" id="PS51736">
    <property type="entry name" value="RECOMBINASES_3"/>
    <property type="match status" value="1"/>
</dbReference>
<dbReference type="InterPro" id="IPR036162">
    <property type="entry name" value="Resolvase-like_N_sf"/>
</dbReference>
<name>A0A2G1MBJ1_9RHOB</name>
<feature type="domain" description="Recombinase" evidence="2">
    <location>
        <begin position="158"/>
        <end position="306"/>
    </location>
</feature>
<dbReference type="Gene3D" id="3.90.1750.20">
    <property type="entry name" value="Putative Large Serine Recombinase, Chain B, Domain 2"/>
    <property type="match status" value="1"/>
</dbReference>
<dbReference type="SMART" id="SM00857">
    <property type="entry name" value="Resolvase"/>
    <property type="match status" value="1"/>
</dbReference>
<evidence type="ECO:0000259" key="2">
    <source>
        <dbReference type="PROSITE" id="PS51737"/>
    </source>
</evidence>
<accession>A0A2G1MBJ1</accession>
<dbReference type="Proteomes" id="UP000221860">
    <property type="component" value="Unassembled WGS sequence"/>
</dbReference>
<dbReference type="InterPro" id="IPR050639">
    <property type="entry name" value="SSR_resolvase"/>
</dbReference>
<dbReference type="Pfam" id="PF07508">
    <property type="entry name" value="Recombinase"/>
    <property type="match status" value="1"/>
</dbReference>
<dbReference type="OrthoDB" id="7277848at2"/>
<dbReference type="PROSITE" id="PS51737">
    <property type="entry name" value="RECOMBINASE_DNA_BIND"/>
    <property type="match status" value="1"/>
</dbReference>
<dbReference type="PANTHER" id="PTHR30461">
    <property type="entry name" value="DNA-INVERTASE FROM LAMBDOID PROPHAGE"/>
    <property type="match status" value="1"/>
</dbReference>
<dbReference type="CDD" id="cd00338">
    <property type="entry name" value="Ser_Recombinase"/>
    <property type="match status" value="1"/>
</dbReference>
<keyword evidence="4" id="KW-1185">Reference proteome</keyword>
<dbReference type="Pfam" id="PF13408">
    <property type="entry name" value="Zn_ribbon_recom"/>
    <property type="match status" value="1"/>
</dbReference>
<dbReference type="RefSeq" id="WP_099278763.1">
    <property type="nucleotide sequence ID" value="NZ_KZ305002.1"/>
</dbReference>
<dbReference type="Gene3D" id="3.40.50.1390">
    <property type="entry name" value="Resolvase, N-terminal catalytic domain"/>
    <property type="match status" value="1"/>
</dbReference>
<reference evidence="3 4" key="1">
    <citation type="submission" date="2017-08" db="EMBL/GenBank/DDBJ databases">
        <title>Draft Genome Sequence of Loktanella cinnabarina Strain XM1, Isolated from Coastal Surface Water.</title>
        <authorList>
            <person name="Ma R."/>
            <person name="Wang J."/>
            <person name="Wang Q."/>
            <person name="Ma Z."/>
            <person name="Li J."/>
            <person name="Chen L."/>
        </authorList>
    </citation>
    <scope>NUCLEOTIDE SEQUENCE [LARGE SCALE GENOMIC DNA]</scope>
    <source>
        <strain evidence="3 4">XM1</strain>
    </source>
</reference>
<protein>
    <submittedName>
        <fullName evidence="3">Resolvase</fullName>
    </submittedName>
</protein>
<evidence type="ECO:0000313" key="4">
    <source>
        <dbReference type="Proteomes" id="UP000221860"/>
    </source>
</evidence>
<dbReference type="InterPro" id="IPR011109">
    <property type="entry name" value="DNA_bind_recombinase_dom"/>
</dbReference>
<dbReference type="InterPro" id="IPR025827">
    <property type="entry name" value="Zn_ribbon_recom_dom"/>
</dbReference>
<comment type="caution">
    <text evidence="3">The sequence shown here is derived from an EMBL/GenBank/DDBJ whole genome shotgun (WGS) entry which is preliminary data.</text>
</comment>
<proteinExistence type="predicted"/>
<feature type="domain" description="Resolvase/invertase-type recombinase catalytic" evidence="1">
    <location>
        <begin position="10"/>
        <end position="163"/>
    </location>
</feature>
<evidence type="ECO:0000313" key="3">
    <source>
        <dbReference type="EMBL" id="PHP26104.1"/>
    </source>
</evidence>
<dbReference type="EMBL" id="NQWH01000071">
    <property type="protein sequence ID" value="PHP26104.1"/>
    <property type="molecule type" value="Genomic_DNA"/>
</dbReference>